<dbReference type="Gene3D" id="3.20.20.120">
    <property type="entry name" value="Enolase-like C-terminal domain"/>
    <property type="match status" value="1"/>
</dbReference>
<sequence length="371" mass="41113">MRITDVEAIILSLPQIRERTDGSQDMLLVKVSTDAGIVGYGEVDSSPLVAKSIIDAPISHTISRGLRHLVLGEDPFAYEYLWHRMYEGCLYHGRRGAAIQAMSGIDLALWDIMGKALEMPVYKLLGGGFRKEVRAYASALFGDDLADTADKVKRYVDQGFTAVKMGWEPMGQDPAYDVALVRTMREAAGPKADILIDAGLCWDAKTAIRMARRFEEFDIFWLEEPLHPDNLEGYRRLSEAVDVRIAAGEEESSRAGFVDLMDRGKIDVVQVDVTRVGGLTEAKKIAFLAHDRGLPCINHSFTTDLNVAASLHLLASIPNAPLLEFCVEESPLRTELAREPIRVVDGMVRVPEEPGLGVELDEAVIERYRIA</sequence>
<dbReference type="EMBL" id="CADCTO010000615">
    <property type="protein sequence ID" value="CAA9291806.1"/>
    <property type="molecule type" value="Genomic_DNA"/>
</dbReference>
<dbReference type="InterPro" id="IPR029017">
    <property type="entry name" value="Enolase-like_N"/>
</dbReference>
<protein>
    <submittedName>
        <fullName evidence="5">Mandelate racemase/muconate lactonizing enzyme family protein</fullName>
    </submittedName>
</protein>
<dbReference type="GO" id="GO:0000287">
    <property type="term" value="F:magnesium ion binding"/>
    <property type="evidence" value="ECO:0007669"/>
    <property type="project" value="TreeGrafter"/>
</dbReference>
<feature type="domain" description="Mandelate racemase/muconate lactonizing enzyme C-terminal" evidence="4">
    <location>
        <begin position="145"/>
        <end position="244"/>
    </location>
</feature>
<dbReference type="GO" id="GO:0016052">
    <property type="term" value="P:carbohydrate catabolic process"/>
    <property type="evidence" value="ECO:0007669"/>
    <property type="project" value="TreeGrafter"/>
</dbReference>
<organism evidence="5">
    <name type="scientific">uncultured Armatimonadetes bacterium</name>
    <dbReference type="NCBI Taxonomy" id="157466"/>
    <lineage>
        <taxon>Bacteria</taxon>
        <taxon>Bacillati</taxon>
        <taxon>Armatimonadota</taxon>
        <taxon>environmental samples</taxon>
    </lineage>
</organism>
<dbReference type="Pfam" id="PF02746">
    <property type="entry name" value="MR_MLE_N"/>
    <property type="match status" value="1"/>
</dbReference>
<evidence type="ECO:0000259" key="4">
    <source>
        <dbReference type="SMART" id="SM00922"/>
    </source>
</evidence>
<dbReference type="GO" id="GO:0009063">
    <property type="term" value="P:amino acid catabolic process"/>
    <property type="evidence" value="ECO:0007669"/>
    <property type="project" value="InterPro"/>
</dbReference>
<comment type="cofactor">
    <cofactor evidence="1">
        <name>Mg(2+)</name>
        <dbReference type="ChEBI" id="CHEBI:18420"/>
    </cofactor>
</comment>
<dbReference type="GO" id="GO:0016836">
    <property type="term" value="F:hydro-lyase activity"/>
    <property type="evidence" value="ECO:0007669"/>
    <property type="project" value="TreeGrafter"/>
</dbReference>
<dbReference type="SUPFAM" id="SSF54826">
    <property type="entry name" value="Enolase N-terminal domain-like"/>
    <property type="match status" value="1"/>
</dbReference>
<keyword evidence="2" id="KW-0479">Metal-binding</keyword>
<dbReference type="CDD" id="cd03316">
    <property type="entry name" value="MR_like"/>
    <property type="match status" value="1"/>
</dbReference>
<dbReference type="InterPro" id="IPR018110">
    <property type="entry name" value="Mandel_Rmase/mucon_lact_enz_CS"/>
</dbReference>
<dbReference type="SFLD" id="SFLDS00001">
    <property type="entry name" value="Enolase"/>
    <property type="match status" value="1"/>
</dbReference>
<proteinExistence type="predicted"/>
<name>A0A6J4JZU6_9BACT</name>
<evidence type="ECO:0000256" key="2">
    <source>
        <dbReference type="ARBA" id="ARBA00022723"/>
    </source>
</evidence>
<dbReference type="InterPro" id="IPR036849">
    <property type="entry name" value="Enolase-like_C_sf"/>
</dbReference>
<evidence type="ECO:0000313" key="5">
    <source>
        <dbReference type="EMBL" id="CAA9291806.1"/>
    </source>
</evidence>
<dbReference type="SUPFAM" id="SSF51604">
    <property type="entry name" value="Enolase C-terminal domain-like"/>
    <property type="match status" value="1"/>
</dbReference>
<dbReference type="InterPro" id="IPR046945">
    <property type="entry name" value="RHMD-like"/>
</dbReference>
<dbReference type="Gene3D" id="3.30.390.10">
    <property type="entry name" value="Enolase-like, N-terminal domain"/>
    <property type="match status" value="1"/>
</dbReference>
<dbReference type="PROSITE" id="PS00908">
    <property type="entry name" value="MR_MLE_1"/>
    <property type="match status" value="1"/>
</dbReference>
<evidence type="ECO:0000256" key="3">
    <source>
        <dbReference type="ARBA" id="ARBA00022842"/>
    </source>
</evidence>
<gene>
    <name evidence="5" type="ORF">AVDCRST_MAG63-4669</name>
</gene>
<dbReference type="InterPro" id="IPR013341">
    <property type="entry name" value="Mandelate_racemase_N_dom"/>
</dbReference>
<dbReference type="InterPro" id="IPR013342">
    <property type="entry name" value="Mandelate_racemase_C"/>
</dbReference>
<dbReference type="SMART" id="SM00922">
    <property type="entry name" value="MR_MLE"/>
    <property type="match status" value="1"/>
</dbReference>
<accession>A0A6J4JZU6</accession>
<evidence type="ECO:0000256" key="1">
    <source>
        <dbReference type="ARBA" id="ARBA00001946"/>
    </source>
</evidence>
<reference evidence="5" key="1">
    <citation type="submission" date="2020-02" db="EMBL/GenBank/DDBJ databases">
        <authorList>
            <person name="Meier V. D."/>
        </authorList>
    </citation>
    <scope>NUCLEOTIDE SEQUENCE</scope>
    <source>
        <strain evidence="5">AVDCRST_MAG63</strain>
    </source>
</reference>
<dbReference type="PANTHER" id="PTHR13794:SF58">
    <property type="entry name" value="MITOCHONDRIAL ENOLASE SUPERFAMILY MEMBER 1"/>
    <property type="match status" value="1"/>
</dbReference>
<dbReference type="SFLD" id="SFLDG00179">
    <property type="entry name" value="mandelate_racemase"/>
    <property type="match status" value="1"/>
</dbReference>
<keyword evidence="3" id="KW-0460">Magnesium</keyword>
<dbReference type="PANTHER" id="PTHR13794">
    <property type="entry name" value="ENOLASE SUPERFAMILY, MANDELATE RACEMASE"/>
    <property type="match status" value="1"/>
</dbReference>
<dbReference type="AlphaFoldDB" id="A0A6J4JZU6"/>
<dbReference type="InterPro" id="IPR029065">
    <property type="entry name" value="Enolase_C-like"/>
</dbReference>
<dbReference type="Pfam" id="PF13378">
    <property type="entry name" value="MR_MLE_C"/>
    <property type="match status" value="1"/>
</dbReference>